<dbReference type="GO" id="GO:0070475">
    <property type="term" value="P:rRNA base methylation"/>
    <property type="evidence" value="ECO:0007669"/>
    <property type="project" value="TreeGrafter"/>
</dbReference>
<feature type="binding site" evidence="4">
    <location>
        <position position="339"/>
    </location>
    <ligand>
        <name>S-adenosyl-L-methionine</name>
        <dbReference type="ChEBI" id="CHEBI:59789"/>
    </ligand>
</feature>
<dbReference type="CDD" id="cd02440">
    <property type="entry name" value="AdoMet_MTases"/>
    <property type="match status" value="1"/>
</dbReference>
<dbReference type="EC" id="2.1.1.190" evidence="7"/>
<dbReference type="PROSITE" id="PS51687">
    <property type="entry name" value="SAM_MT_RNA_M5U"/>
    <property type="match status" value="1"/>
</dbReference>
<dbReference type="Gene3D" id="2.40.50.1070">
    <property type="match status" value="1"/>
</dbReference>
<feature type="domain" description="TRAM" evidence="6">
    <location>
        <begin position="7"/>
        <end position="65"/>
    </location>
</feature>
<dbReference type="Pfam" id="PF01938">
    <property type="entry name" value="TRAM"/>
    <property type="match status" value="1"/>
</dbReference>
<keyword evidence="2 4" id="KW-0808">Transferase</keyword>
<accession>A0A3S8RNY0</accession>
<dbReference type="InterPro" id="IPR002792">
    <property type="entry name" value="TRAM_dom"/>
</dbReference>
<evidence type="ECO:0000256" key="1">
    <source>
        <dbReference type="ARBA" id="ARBA00022603"/>
    </source>
</evidence>
<dbReference type="KEGG" id="eri:EEI45_08450"/>
<sequence>MDMKKIPVIKNEQLTLEVMDLTFEGFGVVKKEGFPIFVENSIPGEIITLRVTKVTKRYAYGRILSIENPSPKRVELVDKVGTRIGTMPLQHMAYDLQCEFKKNQVKATLGRVINLDGVPVLPTLGMKNPWHYRNKATIPVQSVNGVIETGFFKRGTHDLISIEDYYIQEEALDKAILVIRDLLRQYKITAYDETNHTGLIRNIMVRQGHYTQELMVVLVTNGSKLPFEKEIVNAIVEALPKTVSIVQNINPKQTNVILGREQNVLYGEDIYQDQLLGKTFKISSKSFFQINTKQTELLYQQAIEMAEVTNDDVVVDAYCGIGSITLNLADKAKFVYGVEIVEDAITMAKENAKLNHIENVQFEAGEAEKIMPAWVKQGIEIDVLVVDPPRKGLDPVFIEAALTSHPRRIVYVSCNPISLAKDLRMFIDGGYRLEKVQPVDMFPQTTHVECIALLQREIS</sequence>
<dbReference type="GO" id="GO:0070041">
    <property type="term" value="F:rRNA (uridine-C5-)-methyltransferase activity"/>
    <property type="evidence" value="ECO:0007669"/>
    <property type="project" value="TreeGrafter"/>
</dbReference>
<evidence type="ECO:0000259" key="6">
    <source>
        <dbReference type="PROSITE" id="PS50926"/>
    </source>
</evidence>
<evidence type="ECO:0000256" key="5">
    <source>
        <dbReference type="PROSITE-ProRule" id="PRU10015"/>
    </source>
</evidence>
<name>A0A3S8RNY0_9FIRM</name>
<proteinExistence type="inferred from homology"/>
<dbReference type="Gene3D" id="3.40.50.150">
    <property type="entry name" value="Vaccinia Virus protein VP39"/>
    <property type="match status" value="1"/>
</dbReference>
<dbReference type="SUPFAM" id="SSF50249">
    <property type="entry name" value="Nucleic acid-binding proteins"/>
    <property type="match status" value="1"/>
</dbReference>
<evidence type="ECO:0000313" key="8">
    <source>
        <dbReference type="Proteomes" id="UP000278804"/>
    </source>
</evidence>
<dbReference type="InterPro" id="IPR030391">
    <property type="entry name" value="MeTrfase_TrmA_CS"/>
</dbReference>
<dbReference type="FunFam" id="2.40.50.1070:FF:000003">
    <property type="entry name" value="23S rRNA (Uracil-5-)-methyltransferase RumA"/>
    <property type="match status" value="1"/>
</dbReference>
<dbReference type="InterPro" id="IPR029063">
    <property type="entry name" value="SAM-dependent_MTases_sf"/>
</dbReference>
<gene>
    <name evidence="7" type="primary">rlmD</name>
    <name evidence="7" type="ORF">EEI45_08450</name>
</gene>
<dbReference type="InterPro" id="IPR030390">
    <property type="entry name" value="MeTrfase_TrmA_AS"/>
</dbReference>
<evidence type="ECO:0000256" key="3">
    <source>
        <dbReference type="ARBA" id="ARBA00022691"/>
    </source>
</evidence>
<dbReference type="Gene3D" id="2.40.50.140">
    <property type="entry name" value="Nucleic acid-binding proteins"/>
    <property type="match status" value="1"/>
</dbReference>
<dbReference type="PANTHER" id="PTHR11061:SF30">
    <property type="entry name" value="TRNA (URACIL(54)-C(5))-METHYLTRANSFERASE"/>
    <property type="match status" value="1"/>
</dbReference>
<keyword evidence="8" id="KW-1185">Reference proteome</keyword>
<feature type="binding site" evidence="4">
    <location>
        <position position="289"/>
    </location>
    <ligand>
        <name>S-adenosyl-L-methionine</name>
        <dbReference type="ChEBI" id="CHEBI:59789"/>
    </ligand>
</feature>
<dbReference type="PANTHER" id="PTHR11061">
    <property type="entry name" value="RNA M5U METHYLTRANSFERASE"/>
    <property type="match status" value="1"/>
</dbReference>
<keyword evidence="3 4" id="KW-0949">S-adenosyl-L-methionine</keyword>
<feature type="binding site" evidence="4">
    <location>
        <position position="387"/>
    </location>
    <ligand>
        <name>S-adenosyl-L-methionine</name>
        <dbReference type="ChEBI" id="CHEBI:59789"/>
    </ligand>
</feature>
<reference evidence="7 8" key="1">
    <citation type="journal article" date="2020" name="Int. J. Syst. Evol. Microbiol.">
        <title>Description of Erysipelothrix piscisicarius sp. nov., an emergent fish pathogen, and assessment of virulence using a tiger barb (Puntigrus tetrazona) infection model.</title>
        <authorList>
            <person name="Pomaranski E.K."/>
            <person name="Griffin M.J."/>
            <person name="Camus A.C."/>
            <person name="Armwood A.R."/>
            <person name="Shelley J."/>
            <person name="Waldbieser G.C."/>
            <person name="LaFrentz B.R."/>
            <person name="Garcia J.C."/>
            <person name="Yanong R."/>
            <person name="Soto E."/>
        </authorList>
    </citation>
    <scope>NUCLEOTIDE SEQUENCE [LARGE SCALE GENOMIC DNA]</scope>
    <source>
        <strain evidence="7 8">15TAL0474</strain>
    </source>
</reference>
<protein>
    <submittedName>
        <fullName evidence="7">23S rRNA (Uracil(1939)-C(5))-methyltransferase RlmD</fullName>
        <ecNumber evidence="7">2.1.1.190</ecNumber>
    </submittedName>
</protein>
<evidence type="ECO:0000313" key="7">
    <source>
        <dbReference type="EMBL" id="AZK44725.1"/>
    </source>
</evidence>
<feature type="binding site" evidence="4">
    <location>
        <position position="318"/>
    </location>
    <ligand>
        <name>S-adenosyl-L-methionine</name>
        <dbReference type="ChEBI" id="CHEBI:59789"/>
    </ligand>
</feature>
<keyword evidence="1 4" id="KW-0489">Methyltransferase</keyword>
<evidence type="ECO:0000256" key="2">
    <source>
        <dbReference type="ARBA" id="ARBA00022679"/>
    </source>
</evidence>
<dbReference type="SUPFAM" id="SSF53335">
    <property type="entry name" value="S-adenosyl-L-methionine-dependent methyltransferases"/>
    <property type="match status" value="1"/>
</dbReference>
<dbReference type="AlphaFoldDB" id="A0A3S8RNY0"/>
<dbReference type="InterPro" id="IPR012340">
    <property type="entry name" value="NA-bd_OB-fold"/>
</dbReference>
<dbReference type="InterPro" id="IPR010280">
    <property type="entry name" value="U5_MeTrfase_fam"/>
</dbReference>
<dbReference type="PROSITE" id="PS01230">
    <property type="entry name" value="TRMA_1"/>
    <property type="match status" value="1"/>
</dbReference>
<dbReference type="Pfam" id="PF05958">
    <property type="entry name" value="tRNA_U5-meth_tr"/>
    <property type="match status" value="1"/>
</dbReference>
<dbReference type="NCBIfam" id="TIGR00479">
    <property type="entry name" value="rumA"/>
    <property type="match status" value="1"/>
</dbReference>
<feature type="active site" description="Nucleophile" evidence="4">
    <location>
        <position position="414"/>
    </location>
</feature>
<organism evidence="7 8">
    <name type="scientific">Erysipelothrix piscisicarius</name>
    <dbReference type="NCBI Taxonomy" id="2485784"/>
    <lineage>
        <taxon>Bacteria</taxon>
        <taxon>Bacillati</taxon>
        <taxon>Bacillota</taxon>
        <taxon>Erysipelotrichia</taxon>
        <taxon>Erysipelotrichales</taxon>
        <taxon>Erysipelotrichaceae</taxon>
        <taxon>Erysipelothrix</taxon>
    </lineage>
</organism>
<feature type="active site" evidence="5">
    <location>
        <position position="414"/>
    </location>
</feature>
<dbReference type="Proteomes" id="UP000278804">
    <property type="component" value="Chromosome"/>
</dbReference>
<dbReference type="EMBL" id="CP034234">
    <property type="protein sequence ID" value="AZK44725.1"/>
    <property type="molecule type" value="Genomic_DNA"/>
</dbReference>
<dbReference type="FunFam" id="3.40.50.150:FF:000009">
    <property type="entry name" value="23S rRNA (Uracil(1939)-C(5))-methyltransferase RlmD"/>
    <property type="match status" value="1"/>
</dbReference>
<evidence type="ECO:0000256" key="4">
    <source>
        <dbReference type="PROSITE-ProRule" id="PRU01024"/>
    </source>
</evidence>
<dbReference type="PROSITE" id="PS50926">
    <property type="entry name" value="TRAM"/>
    <property type="match status" value="1"/>
</dbReference>
<dbReference type="PROSITE" id="PS01231">
    <property type="entry name" value="TRMA_2"/>
    <property type="match status" value="1"/>
</dbReference>
<comment type="similarity">
    <text evidence="4">Belongs to the class I-like SAM-binding methyltransferase superfamily. RNA M5U methyltransferase family.</text>
</comment>